<name>A0A0E9VYR0_ANGAN</name>
<reference evidence="1" key="2">
    <citation type="journal article" date="2015" name="Fish Shellfish Immunol.">
        <title>Early steps in the European eel (Anguilla anguilla)-Vibrio vulnificus interaction in the gills: Role of the RtxA13 toxin.</title>
        <authorList>
            <person name="Callol A."/>
            <person name="Pajuelo D."/>
            <person name="Ebbesson L."/>
            <person name="Teles M."/>
            <person name="MacKenzie S."/>
            <person name="Amaro C."/>
        </authorList>
    </citation>
    <scope>NUCLEOTIDE SEQUENCE</scope>
</reference>
<accession>A0A0E9VYR0</accession>
<reference evidence="1" key="1">
    <citation type="submission" date="2014-11" db="EMBL/GenBank/DDBJ databases">
        <authorList>
            <person name="Amaro Gonzalez C."/>
        </authorList>
    </citation>
    <scope>NUCLEOTIDE SEQUENCE</scope>
</reference>
<organism evidence="1">
    <name type="scientific">Anguilla anguilla</name>
    <name type="common">European freshwater eel</name>
    <name type="synonym">Muraena anguilla</name>
    <dbReference type="NCBI Taxonomy" id="7936"/>
    <lineage>
        <taxon>Eukaryota</taxon>
        <taxon>Metazoa</taxon>
        <taxon>Chordata</taxon>
        <taxon>Craniata</taxon>
        <taxon>Vertebrata</taxon>
        <taxon>Euteleostomi</taxon>
        <taxon>Actinopterygii</taxon>
        <taxon>Neopterygii</taxon>
        <taxon>Teleostei</taxon>
        <taxon>Anguilliformes</taxon>
        <taxon>Anguillidae</taxon>
        <taxon>Anguilla</taxon>
    </lineage>
</organism>
<dbReference type="EMBL" id="GBXM01026199">
    <property type="protein sequence ID" value="JAH82378.1"/>
    <property type="molecule type" value="Transcribed_RNA"/>
</dbReference>
<evidence type="ECO:0000313" key="1">
    <source>
        <dbReference type="EMBL" id="JAH82378.1"/>
    </source>
</evidence>
<proteinExistence type="predicted"/>
<protein>
    <submittedName>
        <fullName evidence="1">Uncharacterized protein</fullName>
    </submittedName>
</protein>
<sequence>MSCLKRSHNLKIISCRAVYLLLQSWNGIAAVS</sequence>
<dbReference type="AlphaFoldDB" id="A0A0E9VYR0"/>